<dbReference type="Pfam" id="PF00271">
    <property type="entry name" value="Helicase_C"/>
    <property type="match status" value="1"/>
</dbReference>
<dbReference type="SMART" id="SM00490">
    <property type="entry name" value="HELICc"/>
    <property type="match status" value="1"/>
</dbReference>
<accession>R9RB64</accession>
<dbReference type="PROSITE" id="PS51192">
    <property type="entry name" value="HELICASE_ATP_BIND_1"/>
    <property type="match status" value="1"/>
</dbReference>
<feature type="domain" description="Helicase C-terminal" evidence="3">
    <location>
        <begin position="737"/>
        <end position="889"/>
    </location>
</feature>
<dbReference type="RefSeq" id="WP_008798926.1">
    <property type="nucleotide sequence ID" value="NC_021281.1"/>
</dbReference>
<gene>
    <name evidence="4" type="ORF">HMPREF0409_00002</name>
</gene>
<dbReference type="HOGENOM" id="CLU_000315_21_3_0"/>
<evidence type="ECO:0000259" key="3">
    <source>
        <dbReference type="PROSITE" id="PS51194"/>
    </source>
</evidence>
<evidence type="ECO:0000313" key="4">
    <source>
        <dbReference type="EMBL" id="AGM24171.1"/>
    </source>
</evidence>
<dbReference type="KEGG" id="fus:HMPREF0409_00002"/>
<proteinExistence type="predicted"/>
<dbReference type="Gene3D" id="3.40.50.300">
    <property type="entry name" value="P-loop containing nucleotide triphosphate hydrolases"/>
    <property type="match status" value="1"/>
</dbReference>
<organism evidence="4 5">
    <name type="scientific">Fusobacterium animalis 4_8</name>
    <dbReference type="NCBI Taxonomy" id="469607"/>
    <lineage>
        <taxon>Bacteria</taxon>
        <taxon>Fusobacteriati</taxon>
        <taxon>Fusobacteriota</taxon>
        <taxon>Fusobacteriia</taxon>
        <taxon>Fusobacteriales</taxon>
        <taxon>Fusobacteriaceae</taxon>
        <taxon>Fusobacterium</taxon>
    </lineage>
</organism>
<dbReference type="InterPro" id="IPR000330">
    <property type="entry name" value="SNF2_N"/>
</dbReference>
<dbReference type="PANTHER" id="PTHR10799">
    <property type="entry name" value="SNF2/RAD54 HELICASE FAMILY"/>
    <property type="match status" value="1"/>
</dbReference>
<dbReference type="GO" id="GO:0005524">
    <property type="term" value="F:ATP binding"/>
    <property type="evidence" value="ECO:0007669"/>
    <property type="project" value="InterPro"/>
</dbReference>
<evidence type="ECO:0008006" key="6">
    <source>
        <dbReference type="Google" id="ProtNLM"/>
    </source>
</evidence>
<dbReference type="PATRIC" id="fig|469607.3.peg.1736"/>
<dbReference type="InterPro" id="IPR049730">
    <property type="entry name" value="SNF2/RAD54-like_C"/>
</dbReference>
<dbReference type="Gene3D" id="3.40.50.10810">
    <property type="entry name" value="Tandem AAA-ATPase domain"/>
    <property type="match status" value="1"/>
</dbReference>
<dbReference type="CDD" id="cd18012">
    <property type="entry name" value="DEXQc_arch_SWI2_SNF2"/>
    <property type="match status" value="1"/>
</dbReference>
<keyword evidence="1" id="KW-0378">Hydrolase</keyword>
<dbReference type="AlphaFoldDB" id="R9RB64"/>
<dbReference type="InterPro" id="IPR038718">
    <property type="entry name" value="SNF2-like_sf"/>
</dbReference>
<dbReference type="SMART" id="SM00487">
    <property type="entry name" value="DEXDc"/>
    <property type="match status" value="1"/>
</dbReference>
<protein>
    <recommendedName>
        <fullName evidence="6">Helicase SNF</fullName>
    </recommendedName>
</protein>
<feature type="domain" description="Helicase ATP-binding" evidence="2">
    <location>
        <begin position="458"/>
        <end position="614"/>
    </location>
</feature>
<dbReference type="PROSITE" id="PS51194">
    <property type="entry name" value="HELICASE_CTER"/>
    <property type="match status" value="1"/>
</dbReference>
<dbReference type="InterPro" id="IPR001650">
    <property type="entry name" value="Helicase_C-like"/>
</dbReference>
<evidence type="ECO:0000256" key="1">
    <source>
        <dbReference type="ARBA" id="ARBA00022801"/>
    </source>
</evidence>
<name>R9RB64_9FUSO</name>
<reference evidence="4 5" key="1">
    <citation type="submission" date="2012-07" db="EMBL/GenBank/DDBJ databases">
        <title>The Genome Sequence of Fusobacterium sp. 4_8.</title>
        <authorList>
            <consortium name="The Broad Institute Genome Sequencing Platform"/>
            <person name="Earl A."/>
            <person name="Ward D."/>
            <person name="Feldgarden M."/>
            <person name="Gevers D."/>
            <person name="Sibley C.D."/>
            <person name="White A.P."/>
            <person name="Crowley S."/>
            <person name="Surette M."/>
            <person name="Strauss J.C."/>
            <person name="Ambrose C.E."/>
            <person name="Allen-Vercoe E."/>
            <person name="Walker B."/>
            <person name="Young S.K."/>
            <person name="Zeng Q."/>
            <person name="Gargeya S."/>
            <person name="Fitzgerald M."/>
            <person name="Haas B."/>
            <person name="Abouelleil A."/>
            <person name="Alvarado L."/>
            <person name="Arachchi H.M."/>
            <person name="Berlin A.M."/>
            <person name="Chapman S.B."/>
            <person name="Goldberg J."/>
            <person name="Griggs A."/>
            <person name="Gujja S."/>
            <person name="Hansen M."/>
            <person name="Howarth C."/>
            <person name="Imamovic A."/>
            <person name="Larimer J."/>
            <person name="McCowen C."/>
            <person name="Montmayeur A."/>
            <person name="Murphy C."/>
            <person name="Neiman D."/>
            <person name="Pearson M."/>
            <person name="Priest M."/>
            <person name="Roberts A."/>
            <person name="Saif S."/>
            <person name="Shea T."/>
            <person name="Sisk P."/>
            <person name="Sykes S."/>
            <person name="Wortman J."/>
            <person name="Nusbaum C."/>
            <person name="Birren B."/>
        </authorList>
    </citation>
    <scope>NUCLEOTIDE SEQUENCE [LARGE SCALE GENOMIC DNA]</scope>
    <source>
        <strain evidence="4 5">4_8</strain>
    </source>
</reference>
<dbReference type="SUPFAM" id="SSF52540">
    <property type="entry name" value="P-loop containing nucleoside triphosphate hydrolases"/>
    <property type="match status" value="2"/>
</dbReference>
<dbReference type="CDD" id="cd18793">
    <property type="entry name" value="SF2_C_SNF"/>
    <property type="match status" value="1"/>
</dbReference>
<dbReference type="GO" id="GO:0016787">
    <property type="term" value="F:hydrolase activity"/>
    <property type="evidence" value="ECO:0007669"/>
    <property type="project" value="UniProtKB-KW"/>
</dbReference>
<dbReference type="Proteomes" id="UP000014361">
    <property type="component" value="Chromosome"/>
</dbReference>
<dbReference type="Pfam" id="PF00176">
    <property type="entry name" value="SNF2-rel_dom"/>
    <property type="match status" value="1"/>
</dbReference>
<dbReference type="InterPro" id="IPR027417">
    <property type="entry name" value="P-loop_NTPase"/>
</dbReference>
<sequence length="899" mass="105748">MIDVKFYMLVEGEDNLYLALYDTEKNLISSYSNLNQSKINNYIENLKNEEEFFISWEKEKKSEYLKLDKTLLEYLLEEEKFVNSNFERIIKKEIKNVPLLIRDNKEIEDRLDIYIEINDNLLTKKNVMNSYIYSQGVFYKIDIEKNTQFTLVDLFQKIDKYELESYGTLILKNYKNIDLKYEDYETIISEEKTAIPQIIIEKIAFDNSLYLKINSIISTMDYDFFIKNQIETVLTVNELEKKLEISKINLENLSSDMFEIVKVLTKLQKSIGLKSSYFIDNENFIILNEELAKEFVKKELLQLTGKYSIIGTDRLRKYNIKAVKPKISGRFSYNLDYFEGEVEVEVEGDKFSIQQLLNNYKKDEYIVLSDGTNALINREYIEKLQRIFKEEDGNKVKVSFFDMPIVQDMIDEKSFENDFMGSKDFFEGINKLAEENIDYPKLNATLRDYQKYGYKWLKYLTDNNLGACLADDMGLGKTLQAIALLTNLHEEKKKKSMVIMPKSLIYNWENEIKRFSPKLKVGVYYGINRDFSLLKKVDIILTTYGTIRNDIENLLEQKFDLLVLDESQNIKNINSQTTKAVLLLNAKKRVALSGTPIENNLLELYSLFRFLNPEMFGSVQEFTNDYIVPIQKYSDTLTIEELRKKIYPFLLRRVKKEVLADLPDKIEKLVYVDMNDEHRRFYEERRKYYYSLLEKNTSSQGNFDKFFVLQAINELRHIVSSPELESKKIISSKKEVLIENVIEAIENNHKVLVFVNYLSSIESICDSLKENKIKYLKMTGQTKDRQNLVDKFQNDSRYKVFVMTLKTGGVGLNLVSADTIFIYDPWWNTTVENQAIDRAYRLGQDKTVFAYKMIMRNTIEEKILKLQEIKNKLLDDLISEDNLSTKNLSKSDIEFILGS</sequence>
<dbReference type="EMBL" id="CP003723">
    <property type="protein sequence ID" value="AGM24171.1"/>
    <property type="molecule type" value="Genomic_DNA"/>
</dbReference>
<evidence type="ECO:0000259" key="2">
    <source>
        <dbReference type="PROSITE" id="PS51192"/>
    </source>
</evidence>
<evidence type="ECO:0000313" key="5">
    <source>
        <dbReference type="Proteomes" id="UP000014361"/>
    </source>
</evidence>
<dbReference type="InterPro" id="IPR014001">
    <property type="entry name" value="Helicase_ATP-bd"/>
</dbReference>